<evidence type="ECO:0000256" key="3">
    <source>
        <dbReference type="ARBA" id="ARBA00022448"/>
    </source>
</evidence>
<evidence type="ECO:0000256" key="6">
    <source>
        <dbReference type="ARBA" id="ARBA00022989"/>
    </source>
</evidence>
<dbReference type="InterPro" id="IPR034294">
    <property type="entry name" value="Aquaporin_transptr"/>
</dbReference>
<dbReference type="PATRIC" id="fig|1735161.3.peg.167"/>
<dbReference type="PANTHER" id="PTHR19139">
    <property type="entry name" value="AQUAPORIN TRANSPORTER"/>
    <property type="match status" value="1"/>
</dbReference>
<accession>A0A0S1STU6</accession>
<dbReference type="InterPro" id="IPR022357">
    <property type="entry name" value="MIP_CS"/>
</dbReference>
<comment type="similarity">
    <text evidence="2 8">Belongs to the MIP/aquaporin (TC 1.A.8) family.</text>
</comment>
<dbReference type="PRINTS" id="PR00783">
    <property type="entry name" value="MINTRINSICP"/>
</dbReference>
<dbReference type="PANTHER" id="PTHR19139:SF199">
    <property type="entry name" value="MIP17260P"/>
    <property type="match status" value="1"/>
</dbReference>
<accession>A0A0S1SSG3</accession>
<dbReference type="SUPFAM" id="SSF81338">
    <property type="entry name" value="Aquaporin-like"/>
    <property type="match status" value="1"/>
</dbReference>
<accession>A0A0S1SG86</accession>
<evidence type="ECO:0000256" key="8">
    <source>
        <dbReference type="RuleBase" id="RU000477"/>
    </source>
</evidence>
<evidence type="ECO:0000313" key="11">
    <source>
        <dbReference type="Proteomes" id="UP000069135"/>
    </source>
</evidence>
<gene>
    <name evidence="10" type="ORF">PeribacterD1_0167</name>
</gene>
<proteinExistence type="inferred from homology"/>
<keyword evidence="4" id="KW-1003">Cell membrane</keyword>
<evidence type="ECO:0000313" key="10">
    <source>
        <dbReference type="EMBL" id="ALM12868.1"/>
    </source>
</evidence>
<evidence type="ECO:0000256" key="9">
    <source>
        <dbReference type="SAM" id="Phobius"/>
    </source>
</evidence>
<feature type="transmembrane region" description="Helical" evidence="9">
    <location>
        <begin position="37"/>
        <end position="56"/>
    </location>
</feature>
<reference evidence="11" key="1">
    <citation type="submission" date="2015-10" db="EMBL/GenBank/DDBJ databases">
        <title>Analysis of five complete genome sequences for members of the class Peribacteria in the recently recognized Peregrinibacteria bacterial phylum.</title>
        <authorList>
            <person name="Anantharaman K."/>
            <person name="Brown C.T."/>
            <person name="Burstein D."/>
            <person name="Castelle C.J."/>
            <person name="Probst A.J."/>
            <person name="Thomas B.C."/>
            <person name="Williams K.H."/>
            <person name="Banfield J.F."/>
        </authorList>
    </citation>
    <scope>NUCLEOTIDE SEQUENCE [LARGE SCALE GENOMIC DNA]</scope>
</reference>
<evidence type="ECO:0000256" key="2">
    <source>
        <dbReference type="ARBA" id="ARBA00006175"/>
    </source>
</evidence>
<keyword evidence="3 8" id="KW-0813">Transport</keyword>
<comment type="subcellular location">
    <subcellularLocation>
        <location evidence="1">Cell membrane</location>
        <topology evidence="1">Multi-pass membrane protein</topology>
    </subcellularLocation>
</comment>
<organism evidence="10 11">
    <name type="scientific">Candidatus Peribacter riflensis</name>
    <dbReference type="NCBI Taxonomy" id="1735162"/>
    <lineage>
        <taxon>Bacteria</taxon>
        <taxon>Candidatus Peregrinibacteriota</taxon>
        <taxon>Candidatus Peribacteria</taxon>
        <taxon>Candidatus Peribacterales</taxon>
        <taxon>Candidatus Peribacteraceae</taxon>
        <taxon>Candidatus Peribacter</taxon>
    </lineage>
</organism>
<accession>A0A0S1SNN9</accession>
<keyword evidence="6 9" id="KW-1133">Transmembrane helix</keyword>
<feature type="transmembrane region" description="Helical" evidence="9">
    <location>
        <begin position="12"/>
        <end position="31"/>
    </location>
</feature>
<dbReference type="Pfam" id="PF00230">
    <property type="entry name" value="MIP"/>
    <property type="match status" value="1"/>
</dbReference>
<dbReference type="GO" id="GO:0005886">
    <property type="term" value="C:plasma membrane"/>
    <property type="evidence" value="ECO:0007669"/>
    <property type="project" value="UniProtKB-SubCell"/>
</dbReference>
<keyword evidence="7 9" id="KW-0472">Membrane</keyword>
<feature type="transmembrane region" description="Helical" evidence="9">
    <location>
        <begin position="77"/>
        <end position="99"/>
    </location>
</feature>
<feature type="transmembrane region" description="Helical" evidence="9">
    <location>
        <begin position="139"/>
        <end position="158"/>
    </location>
</feature>
<protein>
    <submittedName>
        <fullName evidence="10">Major intrinsic protein</fullName>
    </submittedName>
</protein>
<dbReference type="EMBL" id="CP013065">
    <property type="protein sequence ID" value="ALM12868.1"/>
    <property type="molecule type" value="Genomic_DNA"/>
</dbReference>
<feature type="transmembrane region" description="Helical" evidence="9">
    <location>
        <begin position="170"/>
        <end position="194"/>
    </location>
</feature>
<evidence type="ECO:0000256" key="4">
    <source>
        <dbReference type="ARBA" id="ARBA00022475"/>
    </source>
</evidence>
<dbReference type="Proteomes" id="UP000069135">
    <property type="component" value="Chromosome"/>
</dbReference>
<accession>A0A0S1SJX5</accession>
<name>A0A0S1STU6_9BACT</name>
<dbReference type="InterPro" id="IPR000425">
    <property type="entry name" value="MIP"/>
</dbReference>
<dbReference type="KEGG" id="prf:PeribacterA2_0167"/>
<feature type="transmembrane region" description="Helical" evidence="9">
    <location>
        <begin position="111"/>
        <end position="132"/>
    </location>
</feature>
<evidence type="ECO:0000256" key="5">
    <source>
        <dbReference type="ARBA" id="ARBA00022692"/>
    </source>
</evidence>
<dbReference type="AlphaFoldDB" id="A0A0S1STU6"/>
<evidence type="ECO:0000256" key="7">
    <source>
        <dbReference type="ARBA" id="ARBA00023136"/>
    </source>
</evidence>
<dbReference type="STRING" id="1735162.PeribacterB2_0167"/>
<dbReference type="GO" id="GO:0015250">
    <property type="term" value="F:water channel activity"/>
    <property type="evidence" value="ECO:0007669"/>
    <property type="project" value="TreeGrafter"/>
</dbReference>
<dbReference type="Gene3D" id="1.20.1080.10">
    <property type="entry name" value="Glycerol uptake facilitator protein"/>
    <property type="match status" value="1"/>
</dbReference>
<dbReference type="InterPro" id="IPR023271">
    <property type="entry name" value="Aquaporin-like"/>
</dbReference>
<sequence length="200" mass="20766">MALSPLHWRKYVAELLGTATLTFAVLGSLQQQTATPFVAALVLMLAVYIIGPVSGAHVNPAVTVALWSIRKMKTPEALAYIAAQIVGAVAAQFLFQYLLGGLPLVSVTPGWGIAFAEAMGAFFLLLGIAAVVHGKVQSAAGGLTIGSSLLLGILLASLMSNGVLNPAVAIGIRSISLSYLIGPFVGAVAAVYLYQWMVKE</sequence>
<reference evidence="10 11" key="2">
    <citation type="journal article" date="2016" name="PeerJ">
        <title>Analysis of five complete genome sequences for members of the class Peribacteria in the recently recognized Peregrinibacteria bacterial phylum.</title>
        <authorList>
            <person name="Anantharaman K."/>
            <person name="Brown C.T."/>
            <person name="Burstein D."/>
            <person name="Castelle C.J."/>
            <person name="Probst A.J."/>
            <person name="Thomas B.C."/>
            <person name="Williams K.H."/>
            <person name="Banfield J.F."/>
        </authorList>
    </citation>
    <scope>NUCLEOTIDE SEQUENCE [LARGE SCALE GENOMIC DNA]</scope>
    <source>
        <strain evidence="10">RIFOXYD1_FULL_PER-ii_59_16</strain>
    </source>
</reference>
<evidence type="ECO:0000256" key="1">
    <source>
        <dbReference type="ARBA" id="ARBA00004651"/>
    </source>
</evidence>
<keyword evidence="5 8" id="KW-0812">Transmembrane</keyword>
<dbReference type="PROSITE" id="PS00221">
    <property type="entry name" value="MIP"/>
    <property type="match status" value="1"/>
</dbReference>